<gene>
    <name evidence="9" type="ORF">ENS64_08830</name>
</gene>
<dbReference type="InterPro" id="IPR017900">
    <property type="entry name" value="4Fe4S_Fe_S_CS"/>
</dbReference>
<feature type="domain" description="FAD-binding PCMH-type" evidence="8">
    <location>
        <begin position="37"/>
        <end position="263"/>
    </location>
</feature>
<evidence type="ECO:0000256" key="7">
    <source>
        <dbReference type="ARBA" id="ARBA00023014"/>
    </source>
</evidence>
<dbReference type="InterPro" id="IPR016169">
    <property type="entry name" value="FAD-bd_PCMH_sub2"/>
</dbReference>
<comment type="cofactor">
    <cofactor evidence="1">
        <name>FAD</name>
        <dbReference type="ChEBI" id="CHEBI:57692"/>
    </cofactor>
</comment>
<dbReference type="GO" id="GO:1903457">
    <property type="term" value="P:lactate catabolic process"/>
    <property type="evidence" value="ECO:0007669"/>
    <property type="project" value="TreeGrafter"/>
</dbReference>
<keyword evidence="6" id="KW-0408">Iron</keyword>
<evidence type="ECO:0000256" key="6">
    <source>
        <dbReference type="ARBA" id="ARBA00023004"/>
    </source>
</evidence>
<dbReference type="GO" id="GO:0046872">
    <property type="term" value="F:metal ion binding"/>
    <property type="evidence" value="ECO:0007669"/>
    <property type="project" value="UniProtKB-KW"/>
</dbReference>
<dbReference type="SUPFAM" id="SSF46548">
    <property type="entry name" value="alpha-helical ferredoxin"/>
    <property type="match status" value="1"/>
</dbReference>
<name>A0A7C4QR39_9PLAN</name>
<dbReference type="PANTHER" id="PTHR11748">
    <property type="entry name" value="D-LACTATE DEHYDROGENASE"/>
    <property type="match status" value="1"/>
</dbReference>
<dbReference type="Gene3D" id="3.30.70.2740">
    <property type="match status" value="1"/>
</dbReference>
<keyword evidence="3" id="KW-0479">Metal-binding</keyword>
<dbReference type="GO" id="GO:0004458">
    <property type="term" value="F:D-lactate dehydrogenase (cytochrome) activity"/>
    <property type="evidence" value="ECO:0007669"/>
    <property type="project" value="TreeGrafter"/>
</dbReference>
<dbReference type="InterPro" id="IPR016164">
    <property type="entry name" value="FAD-linked_Oxase-like_C"/>
</dbReference>
<dbReference type="InterPro" id="IPR009051">
    <property type="entry name" value="Helical_ferredxn"/>
</dbReference>
<dbReference type="Gene3D" id="3.30.465.10">
    <property type="match status" value="1"/>
</dbReference>
<sequence length="970" mass="107357">MDLRSARLVEDLSDAFRGDLLVDSLHRSLYASDASLYQIMPLAVACPRDHQDVVKLARYAAEHRLPLFPRGAGRGVAGESLGDGIVVDFSRYMRRILHIGATTVRVEPGVVHEQLNRALRPHGRYFAPDPSSSATTTIGSVLALDAAGSHSLSIGSARDHVASIEAVLAGGHEMSARRETIPAGLAASDSAPHRALATQLVGLLTRHAALLDRHKPQALARNRAGYWVWDVWRDGVLDFPRLLVGSEGTLALFTEATLHTLPLPLHRGAALVVFSSMDAAVKVAGALAREDYTACDLFDRRLLNLTREAAPELESVIPKAAEAGLLLEWSGWSDREVQHRLNVLELWLRDHGNCEIRRTATTPAEVETLWSLTARVVPLLDRLPGPTRPIPFVEDIAVPPAHLEEFVVRARRILQQQEITATLYAHAAAGQIHLRPFFSHSGPTDMARLESLAVALYTAAWELGGTVCGEHGAGLARSAFLEAQYGPVYAVFRQIKQLFDPLRLLNPGKVITDDVQLHWKHLRPHAAEPSALHELQLRWSPRELEAAAARCNGCGQCRTTEPHLRMCPFFRLDPREAASPRAKANLMRHCLTGTLTPDLMASPEFKRLADLCFNCKQCQIECPANVDIPHLMIEAKAQFVAQQGLPRAQWYLSRVADWADWITRWAPLANFVQRNRFARWLLEHTWGLARQRRLPAWSRRTFLQSAPPAWLQPPSSRDRTVVYFVDHFANAHDPEIGLALGRILEHQGFHVYVPPRQRRSGMELVSCGDLETARALAEHNVRLLFELAQEGFPIVCSEPSAAVCLRYEYPLLLGSAEAAVVAARVVEAGTFLADLHRQGRLQTDFQPVALAAAYHTPCHLKTLGPETSLWDLCRLIPGLHAPRIEAGCSGMAGMFGLTTRDFQTSLQIGRELCAAMQAPAVEMGLSECSSCRMQMEQTVDKPAVHPLKLLAWSYGLLAPPRLRSRSQKSP</sequence>
<dbReference type="Pfam" id="PF01565">
    <property type="entry name" value="FAD_binding_4"/>
    <property type="match status" value="1"/>
</dbReference>
<dbReference type="PROSITE" id="PS00198">
    <property type="entry name" value="4FE4S_FER_1"/>
    <property type="match status" value="1"/>
</dbReference>
<keyword evidence="7" id="KW-0411">Iron-sulfur</keyword>
<dbReference type="InterPro" id="IPR016166">
    <property type="entry name" value="FAD-bd_PCMH"/>
</dbReference>
<dbReference type="InterPro" id="IPR004113">
    <property type="entry name" value="FAD-bd_oxidored_4_C"/>
</dbReference>
<dbReference type="SUPFAM" id="SSF56176">
    <property type="entry name" value="FAD-binding/transporter-associated domain-like"/>
    <property type="match status" value="1"/>
</dbReference>
<dbReference type="GO" id="GO:0051536">
    <property type="term" value="F:iron-sulfur cluster binding"/>
    <property type="evidence" value="ECO:0007669"/>
    <property type="project" value="UniProtKB-KW"/>
</dbReference>
<evidence type="ECO:0000256" key="4">
    <source>
        <dbReference type="ARBA" id="ARBA00022827"/>
    </source>
</evidence>
<comment type="caution">
    <text evidence="9">The sequence shown here is derived from an EMBL/GenBank/DDBJ whole genome shotgun (WGS) entry which is preliminary data.</text>
</comment>
<dbReference type="Pfam" id="PF13183">
    <property type="entry name" value="Fer4_8"/>
    <property type="match status" value="1"/>
</dbReference>
<evidence type="ECO:0000256" key="3">
    <source>
        <dbReference type="ARBA" id="ARBA00022723"/>
    </source>
</evidence>
<keyword evidence="4" id="KW-0274">FAD</keyword>
<dbReference type="InterPro" id="IPR036318">
    <property type="entry name" value="FAD-bd_PCMH-like_sf"/>
</dbReference>
<evidence type="ECO:0000256" key="1">
    <source>
        <dbReference type="ARBA" id="ARBA00001974"/>
    </source>
</evidence>
<proteinExistence type="predicted"/>
<dbReference type="Pfam" id="PF02913">
    <property type="entry name" value="FAD-oxidase_C"/>
    <property type="match status" value="1"/>
</dbReference>
<keyword evidence="2" id="KW-0285">Flavoprotein</keyword>
<protein>
    <submittedName>
        <fullName evidence="9">FAD-binding oxidoreductase</fullName>
    </submittedName>
</protein>
<evidence type="ECO:0000256" key="5">
    <source>
        <dbReference type="ARBA" id="ARBA00023002"/>
    </source>
</evidence>
<evidence type="ECO:0000313" key="9">
    <source>
        <dbReference type="EMBL" id="HGT39348.1"/>
    </source>
</evidence>
<dbReference type="InterPro" id="IPR006094">
    <property type="entry name" value="Oxid_FAD_bind_N"/>
</dbReference>
<dbReference type="InterPro" id="IPR016171">
    <property type="entry name" value="Vanillyl_alc_oxidase_C-sub2"/>
</dbReference>
<dbReference type="InterPro" id="IPR017896">
    <property type="entry name" value="4Fe4S_Fe-S-bd"/>
</dbReference>
<evidence type="ECO:0000256" key="2">
    <source>
        <dbReference type="ARBA" id="ARBA00022630"/>
    </source>
</evidence>
<reference evidence="9" key="1">
    <citation type="journal article" date="2020" name="mSystems">
        <title>Genome- and Community-Level Interaction Insights into Carbon Utilization and Element Cycling Functions of Hydrothermarchaeota in Hydrothermal Sediment.</title>
        <authorList>
            <person name="Zhou Z."/>
            <person name="Liu Y."/>
            <person name="Xu W."/>
            <person name="Pan J."/>
            <person name="Luo Z.H."/>
            <person name="Li M."/>
        </authorList>
    </citation>
    <scope>NUCLEOTIDE SEQUENCE [LARGE SCALE GENOMIC DNA]</scope>
    <source>
        <strain evidence="9">SpSt-508</strain>
    </source>
</reference>
<dbReference type="Gene3D" id="1.10.1060.10">
    <property type="entry name" value="Alpha-helical ferredoxin"/>
    <property type="match status" value="1"/>
</dbReference>
<evidence type="ECO:0000259" key="8">
    <source>
        <dbReference type="PROSITE" id="PS51387"/>
    </source>
</evidence>
<dbReference type="PANTHER" id="PTHR11748:SF119">
    <property type="entry name" value="D-2-HYDROXYGLUTARATE DEHYDROGENASE"/>
    <property type="match status" value="1"/>
</dbReference>
<dbReference type="SUPFAM" id="SSF55103">
    <property type="entry name" value="FAD-linked oxidases, C-terminal domain"/>
    <property type="match status" value="1"/>
</dbReference>
<dbReference type="EMBL" id="DSVQ01000012">
    <property type="protein sequence ID" value="HGT39348.1"/>
    <property type="molecule type" value="Genomic_DNA"/>
</dbReference>
<dbReference type="InterPro" id="IPR004017">
    <property type="entry name" value="Cys_rich_dom"/>
</dbReference>
<dbReference type="PROSITE" id="PS51387">
    <property type="entry name" value="FAD_PCMH"/>
    <property type="match status" value="1"/>
</dbReference>
<dbReference type="GO" id="GO:0071949">
    <property type="term" value="F:FAD binding"/>
    <property type="evidence" value="ECO:0007669"/>
    <property type="project" value="InterPro"/>
</dbReference>
<dbReference type="Gene3D" id="1.10.45.10">
    <property type="entry name" value="Vanillyl-alcohol Oxidase, Chain A, domain 4"/>
    <property type="match status" value="1"/>
</dbReference>
<dbReference type="AlphaFoldDB" id="A0A7C4QR39"/>
<keyword evidence="5" id="KW-0560">Oxidoreductase</keyword>
<organism evidence="9">
    <name type="scientific">Schlesneria paludicola</name>
    <dbReference type="NCBI Taxonomy" id="360056"/>
    <lineage>
        <taxon>Bacteria</taxon>
        <taxon>Pseudomonadati</taxon>
        <taxon>Planctomycetota</taxon>
        <taxon>Planctomycetia</taxon>
        <taxon>Planctomycetales</taxon>
        <taxon>Planctomycetaceae</taxon>
        <taxon>Schlesneria</taxon>
    </lineage>
</organism>
<dbReference type="Pfam" id="PF02754">
    <property type="entry name" value="CCG"/>
    <property type="match status" value="1"/>
</dbReference>
<accession>A0A7C4QR39</accession>
<dbReference type="GO" id="GO:0008720">
    <property type="term" value="F:D-lactate dehydrogenase (NAD+) activity"/>
    <property type="evidence" value="ECO:0007669"/>
    <property type="project" value="TreeGrafter"/>
</dbReference>